<dbReference type="EMBL" id="LVVZ01000005">
    <property type="protein sequence ID" value="OKL45350.1"/>
    <property type="molecule type" value="Genomic_DNA"/>
</dbReference>
<sequence>MERDVSYIREELDEVTMTHLRRWIVVLEETQETKEPREIRHEQIPGFLAYLNAARNALCRAEKMAKKAFSETAFAQASAEEQLQDQELMGEDVNVDVTLSETINVEQVIVEEEVENGRARQGRCCGRPRGERGR</sequence>
<keyword evidence="3" id="KW-1185">Reference proteome</keyword>
<name>A0A1U7JKS7_9HYPH</name>
<evidence type="ECO:0000313" key="3">
    <source>
        <dbReference type="Proteomes" id="UP000185783"/>
    </source>
</evidence>
<proteinExistence type="predicted"/>
<evidence type="ECO:0000256" key="1">
    <source>
        <dbReference type="SAM" id="MobiDB-lite"/>
    </source>
</evidence>
<accession>A0A1U7JKS7</accession>
<dbReference type="AlphaFoldDB" id="A0A1U7JKS7"/>
<dbReference type="RefSeq" id="WP_028480148.1">
    <property type="nucleotide sequence ID" value="NZ_LVVZ01000005.1"/>
</dbReference>
<comment type="caution">
    <text evidence="2">The sequence shown here is derived from an EMBL/GenBank/DDBJ whole genome shotgun (WGS) entry which is preliminary data.</text>
</comment>
<dbReference type="OrthoDB" id="7863029at2"/>
<feature type="region of interest" description="Disordered" evidence="1">
    <location>
        <begin position="115"/>
        <end position="134"/>
    </location>
</feature>
<gene>
    <name evidence="2" type="ORF">A3843_03190</name>
</gene>
<dbReference type="Proteomes" id="UP000185783">
    <property type="component" value="Unassembled WGS sequence"/>
</dbReference>
<reference evidence="2 3" key="1">
    <citation type="submission" date="2016-03" db="EMBL/GenBank/DDBJ databases">
        <title>Genome sequence of Nesiotobacter sp. nov., a moderately halophilic alphaproteobacterium isolated from the Yellow Sea, China.</title>
        <authorList>
            <person name="Zhang G."/>
            <person name="Zhang R."/>
        </authorList>
    </citation>
    <scope>NUCLEOTIDE SEQUENCE [LARGE SCALE GENOMIC DNA]</scope>
    <source>
        <strain evidence="2 3">WB1-6</strain>
    </source>
</reference>
<evidence type="ECO:0000313" key="2">
    <source>
        <dbReference type="EMBL" id="OKL45350.1"/>
    </source>
</evidence>
<dbReference type="STRING" id="197461.A3843_03190"/>
<organism evidence="2 3">
    <name type="scientific">Pseudovibrio exalbescens</name>
    <dbReference type="NCBI Taxonomy" id="197461"/>
    <lineage>
        <taxon>Bacteria</taxon>
        <taxon>Pseudomonadati</taxon>
        <taxon>Pseudomonadota</taxon>
        <taxon>Alphaproteobacteria</taxon>
        <taxon>Hyphomicrobiales</taxon>
        <taxon>Stappiaceae</taxon>
        <taxon>Pseudovibrio</taxon>
    </lineage>
</organism>
<protein>
    <submittedName>
        <fullName evidence="2">Uncharacterized protein</fullName>
    </submittedName>
</protein>